<dbReference type="Proteomes" id="UP000500767">
    <property type="component" value="Chromosome"/>
</dbReference>
<dbReference type="Pfam" id="PF05838">
    <property type="entry name" value="Glyco_hydro_108"/>
    <property type="match status" value="1"/>
</dbReference>
<dbReference type="AlphaFoldDB" id="A0A6M8HQ23"/>
<dbReference type="RefSeq" id="WP_171835401.1">
    <property type="nucleotide sequence ID" value="NZ_CP053708.1"/>
</dbReference>
<reference evidence="2 3" key="1">
    <citation type="journal article" date="2014" name="World J. Microbiol. Biotechnol.">
        <title>Biodiversity and physiological characteristics of Antarctic and Arctic lichens-associated bacteria.</title>
        <authorList>
            <person name="Lee Y.M."/>
            <person name="Kim E.H."/>
            <person name="Lee H.K."/>
            <person name="Hong S.G."/>
        </authorList>
    </citation>
    <scope>NUCLEOTIDE SEQUENCE [LARGE SCALE GENOMIC DNA]</scope>
    <source>
        <strain evidence="2 3">PAMC 26569</strain>
    </source>
</reference>
<protein>
    <recommendedName>
        <fullName evidence="1">TtsA-like Glycoside hydrolase family 108 domain-containing protein</fullName>
    </recommendedName>
</protein>
<keyword evidence="3" id="KW-1185">Reference proteome</keyword>
<evidence type="ECO:0000259" key="1">
    <source>
        <dbReference type="Pfam" id="PF05838"/>
    </source>
</evidence>
<name>A0A6M8HQ23_9PROT</name>
<evidence type="ECO:0000313" key="3">
    <source>
        <dbReference type="Proteomes" id="UP000500767"/>
    </source>
</evidence>
<dbReference type="Gene3D" id="1.20.141.10">
    <property type="entry name" value="Chitosanase, subunit A, domain 1"/>
    <property type="match status" value="1"/>
</dbReference>
<sequence length="204" mass="21598">MATGLKTSLNSVGQALDADFVGCSAFTRVEEGGYVDDPRDTGNWTGGAVGSGVLVGSNMGVGAPALAAWMKTSSLTVDTMKKLSFAMYSAIAKAQYWNPMACDDMPHGIDLMLFDFGWNRGTGTSVRLLQRVLDVGQDGLCGPNTIRAAHRHAAAGLVRDLAAGQAASYRSLHNFSIYGEGWLARTGRRQIQAAKRCADGLSSF</sequence>
<feature type="domain" description="TtsA-like Glycoside hydrolase family 108" evidence="1">
    <location>
        <begin position="27"/>
        <end position="121"/>
    </location>
</feature>
<evidence type="ECO:0000313" key="2">
    <source>
        <dbReference type="EMBL" id="QKE90452.1"/>
    </source>
</evidence>
<dbReference type="KEGG" id="lck:HN018_10765"/>
<dbReference type="InterPro" id="IPR008565">
    <property type="entry name" value="TtsA-like_GH18_dom"/>
</dbReference>
<dbReference type="SUPFAM" id="SSF53955">
    <property type="entry name" value="Lysozyme-like"/>
    <property type="match status" value="1"/>
</dbReference>
<gene>
    <name evidence="2" type="ORF">HN018_10765</name>
</gene>
<organism evidence="2 3">
    <name type="scientific">Lichenicola cladoniae</name>
    <dbReference type="NCBI Taxonomy" id="1484109"/>
    <lineage>
        <taxon>Bacteria</taxon>
        <taxon>Pseudomonadati</taxon>
        <taxon>Pseudomonadota</taxon>
        <taxon>Alphaproteobacteria</taxon>
        <taxon>Acetobacterales</taxon>
        <taxon>Acetobacteraceae</taxon>
        <taxon>Lichenicola</taxon>
    </lineage>
</organism>
<proteinExistence type="predicted"/>
<dbReference type="InterPro" id="IPR023346">
    <property type="entry name" value="Lysozyme-like_dom_sf"/>
</dbReference>
<accession>A0A6M8HQ23</accession>
<dbReference type="EMBL" id="CP053708">
    <property type="protein sequence ID" value="QKE90452.1"/>
    <property type="molecule type" value="Genomic_DNA"/>
</dbReference>